<protein>
    <submittedName>
        <fullName evidence="2">Uncharacterized protein</fullName>
    </submittedName>
</protein>
<organism evidence="2 3">
    <name type="scientific">Pseudoxanthomonas dokdonensis</name>
    <dbReference type="NCBI Taxonomy" id="344882"/>
    <lineage>
        <taxon>Bacteria</taxon>
        <taxon>Pseudomonadati</taxon>
        <taxon>Pseudomonadota</taxon>
        <taxon>Gammaproteobacteria</taxon>
        <taxon>Lysobacterales</taxon>
        <taxon>Lysobacteraceae</taxon>
        <taxon>Pseudoxanthomonas</taxon>
    </lineage>
</organism>
<feature type="chain" id="PRO_5006394916" evidence="1">
    <location>
        <begin position="25"/>
        <end position="64"/>
    </location>
</feature>
<evidence type="ECO:0000313" key="2">
    <source>
        <dbReference type="EMBL" id="KRG71143.1"/>
    </source>
</evidence>
<dbReference type="RefSeq" id="WP_057657476.1">
    <property type="nucleotide sequence ID" value="NZ_LDJL01000004.1"/>
</dbReference>
<name>A0A0R0CYB9_9GAMM</name>
<feature type="signal peptide" evidence="1">
    <location>
        <begin position="1"/>
        <end position="24"/>
    </location>
</feature>
<dbReference type="EMBL" id="LDJL01000004">
    <property type="protein sequence ID" value="KRG71143.1"/>
    <property type="molecule type" value="Genomic_DNA"/>
</dbReference>
<proteinExistence type="predicted"/>
<evidence type="ECO:0000256" key="1">
    <source>
        <dbReference type="SAM" id="SignalP"/>
    </source>
</evidence>
<reference evidence="2 3" key="1">
    <citation type="submission" date="2015-05" db="EMBL/GenBank/DDBJ databases">
        <title>Genome sequencing and analysis of members of genus Stenotrophomonas.</title>
        <authorList>
            <person name="Patil P.P."/>
            <person name="Midha S."/>
            <person name="Patil P.B."/>
        </authorList>
    </citation>
    <scope>NUCLEOTIDE SEQUENCE [LARGE SCALE GENOMIC DNA]</scope>
    <source>
        <strain evidence="2 3">DSM 21858</strain>
    </source>
</reference>
<sequence length="64" mass="6948">MDHTRNIVLSMALAAASCIGQADAAEKKPSIYNVAILVGQHCGKPTWINYEPHPSASKHRTLAY</sequence>
<dbReference type="PROSITE" id="PS51257">
    <property type="entry name" value="PROKAR_LIPOPROTEIN"/>
    <property type="match status" value="1"/>
</dbReference>
<keyword evidence="1" id="KW-0732">Signal</keyword>
<accession>A0A0R0CYB9</accession>
<dbReference type="Proteomes" id="UP000052052">
    <property type="component" value="Unassembled WGS sequence"/>
</dbReference>
<evidence type="ECO:0000313" key="3">
    <source>
        <dbReference type="Proteomes" id="UP000052052"/>
    </source>
</evidence>
<comment type="caution">
    <text evidence="2">The sequence shown here is derived from an EMBL/GenBank/DDBJ whole genome shotgun (WGS) entry which is preliminary data.</text>
</comment>
<dbReference type="AlphaFoldDB" id="A0A0R0CYB9"/>
<gene>
    <name evidence="2" type="ORF">ABB29_04845</name>
</gene>
<dbReference type="STRING" id="344882.ABB29_04845"/>
<dbReference type="PATRIC" id="fig|344882.3.peg.2306"/>
<keyword evidence="3" id="KW-1185">Reference proteome</keyword>